<gene>
    <name evidence="2" type="ORF">PHMEG_00034050</name>
</gene>
<dbReference type="AlphaFoldDB" id="A0A225URX6"/>
<protein>
    <submittedName>
        <fullName evidence="2">Uncharacterized protein</fullName>
    </submittedName>
</protein>
<evidence type="ECO:0000313" key="2">
    <source>
        <dbReference type="EMBL" id="OWY95842.1"/>
    </source>
</evidence>
<dbReference type="EMBL" id="NBNE01012433">
    <property type="protein sequence ID" value="OWY95842.1"/>
    <property type="molecule type" value="Genomic_DNA"/>
</dbReference>
<dbReference type="OrthoDB" id="96309at2759"/>
<proteinExistence type="predicted"/>
<name>A0A225URX6_9STRA</name>
<organism evidence="2 3">
    <name type="scientific">Phytophthora megakarya</name>
    <dbReference type="NCBI Taxonomy" id="4795"/>
    <lineage>
        <taxon>Eukaryota</taxon>
        <taxon>Sar</taxon>
        <taxon>Stramenopiles</taxon>
        <taxon>Oomycota</taxon>
        <taxon>Peronosporomycetes</taxon>
        <taxon>Peronosporales</taxon>
        <taxon>Peronosporaceae</taxon>
        <taxon>Phytophthora</taxon>
    </lineage>
</organism>
<accession>A0A225URX6</accession>
<comment type="caution">
    <text evidence="2">The sequence shown here is derived from an EMBL/GenBank/DDBJ whole genome shotgun (WGS) entry which is preliminary data.</text>
</comment>
<evidence type="ECO:0000313" key="3">
    <source>
        <dbReference type="Proteomes" id="UP000198211"/>
    </source>
</evidence>
<reference evidence="3" key="1">
    <citation type="submission" date="2017-03" db="EMBL/GenBank/DDBJ databases">
        <title>Phytopthora megakarya and P. palmivora, two closely related causual agents of cacao black pod achieved similar genome size and gene model numbers by different mechanisms.</title>
        <authorList>
            <person name="Ali S."/>
            <person name="Shao J."/>
            <person name="Larry D.J."/>
            <person name="Kronmiller B."/>
            <person name="Shen D."/>
            <person name="Strem M.D."/>
            <person name="Melnick R.L."/>
            <person name="Guiltinan M.J."/>
            <person name="Tyler B.M."/>
            <person name="Meinhardt L.W."/>
            <person name="Bailey B.A."/>
        </authorList>
    </citation>
    <scope>NUCLEOTIDE SEQUENCE [LARGE SCALE GENOMIC DNA]</scope>
    <source>
        <strain evidence="3">zdho120</strain>
    </source>
</reference>
<feature type="region of interest" description="Disordered" evidence="1">
    <location>
        <begin position="1"/>
        <end position="32"/>
    </location>
</feature>
<dbReference type="Proteomes" id="UP000198211">
    <property type="component" value="Unassembled WGS sequence"/>
</dbReference>
<sequence>MSYQHLAPENTKRAQTTAISTFNGFSRPKTQRSNSCWSVFVKPLDRFAMYLAFSQGRGGEVRKKNTVMRYYRNVKNWLLKKYPRHHNVIDQRLLKMEGS</sequence>
<feature type="compositionally biased region" description="Polar residues" evidence="1">
    <location>
        <begin position="13"/>
        <end position="24"/>
    </location>
</feature>
<keyword evidence="3" id="KW-1185">Reference proteome</keyword>
<evidence type="ECO:0000256" key="1">
    <source>
        <dbReference type="SAM" id="MobiDB-lite"/>
    </source>
</evidence>